<keyword evidence="3" id="KW-1185">Reference proteome</keyword>
<accession>A0A2W2G224</accession>
<dbReference type="Proteomes" id="UP000248544">
    <property type="component" value="Unassembled WGS sequence"/>
</dbReference>
<dbReference type="RefSeq" id="WP_111169033.1">
    <property type="nucleotide sequence ID" value="NZ_POUA01000161.1"/>
</dbReference>
<organism evidence="2 3">
    <name type="scientific">Spongiactinospora gelatinilytica</name>
    <dbReference type="NCBI Taxonomy" id="2666298"/>
    <lineage>
        <taxon>Bacteria</taxon>
        <taxon>Bacillati</taxon>
        <taxon>Actinomycetota</taxon>
        <taxon>Actinomycetes</taxon>
        <taxon>Streptosporangiales</taxon>
        <taxon>Streptosporangiaceae</taxon>
        <taxon>Spongiactinospora</taxon>
    </lineage>
</organism>
<protein>
    <submittedName>
        <fullName evidence="2">Uncharacterized protein</fullName>
    </submittedName>
</protein>
<reference evidence="2 3" key="1">
    <citation type="submission" date="2018-01" db="EMBL/GenBank/DDBJ databases">
        <title>Draft genome sequence of Sphaerisporangium sp. 7K107.</title>
        <authorList>
            <person name="Sahin N."/>
            <person name="Saygin H."/>
            <person name="Ay H."/>
        </authorList>
    </citation>
    <scope>NUCLEOTIDE SEQUENCE [LARGE SCALE GENOMIC DNA]</scope>
    <source>
        <strain evidence="2 3">7K107</strain>
    </source>
</reference>
<evidence type="ECO:0000313" key="2">
    <source>
        <dbReference type="EMBL" id="PZG42022.1"/>
    </source>
</evidence>
<feature type="region of interest" description="Disordered" evidence="1">
    <location>
        <begin position="36"/>
        <end position="87"/>
    </location>
</feature>
<proteinExistence type="predicted"/>
<sequence>MLPVRDGVLVVPAVLPLHVPEAALKLTVAEWLGLPTTPSRRTAMPDDELPPAPYEGAGLRGDDPDQHGLPQEPGSVVQDESDESETP</sequence>
<evidence type="ECO:0000313" key="3">
    <source>
        <dbReference type="Proteomes" id="UP000248544"/>
    </source>
</evidence>
<dbReference type="AlphaFoldDB" id="A0A2W2G224"/>
<dbReference type="EMBL" id="POUA01000161">
    <property type="protein sequence ID" value="PZG42022.1"/>
    <property type="molecule type" value="Genomic_DNA"/>
</dbReference>
<gene>
    <name evidence="2" type="ORF">C1I98_20375</name>
</gene>
<comment type="caution">
    <text evidence="2">The sequence shown here is derived from an EMBL/GenBank/DDBJ whole genome shotgun (WGS) entry which is preliminary data.</text>
</comment>
<evidence type="ECO:0000256" key="1">
    <source>
        <dbReference type="SAM" id="MobiDB-lite"/>
    </source>
</evidence>
<name>A0A2W2G224_9ACTN</name>